<reference evidence="2 3" key="1">
    <citation type="journal article" date="2018" name="Plant J.">
        <title>Genome sequences of Chlorella sorokiniana UTEX 1602 and Micractinium conductrix SAG 241.80: implications to maltose excretion by a green alga.</title>
        <authorList>
            <person name="Arriola M.B."/>
            <person name="Velmurugan N."/>
            <person name="Zhang Y."/>
            <person name="Plunkett M.H."/>
            <person name="Hondzo H."/>
            <person name="Barney B.M."/>
        </authorList>
    </citation>
    <scope>NUCLEOTIDE SEQUENCE [LARGE SCALE GENOMIC DNA]</scope>
    <source>
        <strain evidence="2 3">SAG 241.80</strain>
    </source>
</reference>
<accession>A0A2P6VL03</accession>
<dbReference type="Proteomes" id="UP000239649">
    <property type="component" value="Unassembled WGS sequence"/>
</dbReference>
<dbReference type="STRING" id="554055.A0A2P6VL03"/>
<feature type="coiled-coil region" evidence="1">
    <location>
        <begin position="385"/>
        <end position="454"/>
    </location>
</feature>
<evidence type="ECO:0000313" key="2">
    <source>
        <dbReference type="EMBL" id="PSC74737.1"/>
    </source>
</evidence>
<protein>
    <submittedName>
        <fullName evidence="2">Uncharacterized protein</fullName>
    </submittedName>
</protein>
<keyword evidence="1" id="KW-0175">Coiled coil</keyword>
<comment type="caution">
    <text evidence="2">The sequence shown here is derived from an EMBL/GenBank/DDBJ whole genome shotgun (WGS) entry which is preliminary data.</text>
</comment>
<name>A0A2P6VL03_9CHLO</name>
<sequence length="665" mass="66554">MQAQVRGLTRDVGALREALREEEKKRERLAARAKAADEARAAAEARNKQLTYVNTKLEQELRSAKERGDATAAKARAGVEALRGRLGEVERGVHQRSVDAQQVVQRLRAAVQELQGTAMPLAVAAAAGEGPGPGAALSAAAAALKSPLAGGATGAARAMAARRAKPEQLHRGFAQVLAGLNQLASIFCGDAGDGGAAVSNPAPMLLTAPNGSTRAVHWQDQNSPANSAASTCAASGCTTSQAATAAAAAAAAQHDAEKQRIVAEVQRLRGALAEARQQAAAAASSAATSSGGGAASGSRVEAAMKQLDAVVPQYRAAAQALQGQVATLKQQLTAAARERAAMQEEVGKWRGAAQRHEAALAEAAAQLHTREAQSLAATSLEQGQSDRLQGEAAGLRRRCAELAARLQEAQRAVAQLQGALAAKEKLSAAQQHTIQQLEGTIKDQQADIRAALALVSGRPAAGTPAAAAALGGDGLLAADEDAELYGYAEAGAGLDDWQCGISSTAGWEAAFAAAGEGAESAALGGGGALPGQARDAAAAAAGGGQLECLLEAAADAAAAWAGCYDDGGSGAAGAYRGVGEGNWYDAEDDGGWRIPSVAASPLQPAAAGAAAGRPCAAEHHAASGASSLAASPAAARSLQVTAAPLETNIQGLEAALRSALADLSL</sequence>
<dbReference type="OrthoDB" id="515710at2759"/>
<feature type="coiled-coil region" evidence="1">
    <location>
        <begin position="258"/>
        <end position="285"/>
    </location>
</feature>
<keyword evidence="3" id="KW-1185">Reference proteome</keyword>
<gene>
    <name evidence="2" type="ORF">C2E20_2182</name>
</gene>
<dbReference type="EMBL" id="LHPF02000004">
    <property type="protein sequence ID" value="PSC74737.1"/>
    <property type="molecule type" value="Genomic_DNA"/>
</dbReference>
<evidence type="ECO:0000256" key="1">
    <source>
        <dbReference type="SAM" id="Coils"/>
    </source>
</evidence>
<organism evidence="2 3">
    <name type="scientific">Micractinium conductrix</name>
    <dbReference type="NCBI Taxonomy" id="554055"/>
    <lineage>
        <taxon>Eukaryota</taxon>
        <taxon>Viridiplantae</taxon>
        <taxon>Chlorophyta</taxon>
        <taxon>core chlorophytes</taxon>
        <taxon>Trebouxiophyceae</taxon>
        <taxon>Chlorellales</taxon>
        <taxon>Chlorellaceae</taxon>
        <taxon>Chlorella clade</taxon>
        <taxon>Micractinium</taxon>
    </lineage>
</organism>
<proteinExistence type="predicted"/>
<feature type="coiled-coil region" evidence="1">
    <location>
        <begin position="318"/>
        <end position="345"/>
    </location>
</feature>
<dbReference type="Gene3D" id="1.10.287.1490">
    <property type="match status" value="1"/>
</dbReference>
<evidence type="ECO:0000313" key="3">
    <source>
        <dbReference type="Proteomes" id="UP000239649"/>
    </source>
</evidence>
<dbReference type="AlphaFoldDB" id="A0A2P6VL03"/>
<feature type="coiled-coil region" evidence="1">
    <location>
        <begin position="5"/>
        <end position="74"/>
    </location>
</feature>